<name>A0A0C9ZXP8_9AGAM</name>
<evidence type="ECO:0000259" key="1">
    <source>
        <dbReference type="Pfam" id="PF20681"/>
    </source>
</evidence>
<dbReference type="EMBL" id="KN835783">
    <property type="protein sequence ID" value="KIK34261.1"/>
    <property type="molecule type" value="Genomic_DNA"/>
</dbReference>
<dbReference type="InParanoid" id="A0A0C9ZXP8"/>
<proteinExistence type="predicted"/>
<evidence type="ECO:0000313" key="3">
    <source>
        <dbReference type="Proteomes" id="UP000054485"/>
    </source>
</evidence>
<dbReference type="InterPro" id="IPR049203">
    <property type="entry name" value="DUF6818"/>
</dbReference>
<reference evidence="2 3" key="1">
    <citation type="submission" date="2014-04" db="EMBL/GenBank/DDBJ databases">
        <authorList>
            <consortium name="DOE Joint Genome Institute"/>
            <person name="Kuo A."/>
            <person name="Ruytinx J."/>
            <person name="Rineau F."/>
            <person name="Colpaert J."/>
            <person name="Kohler A."/>
            <person name="Nagy L.G."/>
            <person name="Floudas D."/>
            <person name="Copeland A."/>
            <person name="Barry K.W."/>
            <person name="Cichocki N."/>
            <person name="Veneault-Fourrey C."/>
            <person name="LaButti K."/>
            <person name="Lindquist E.A."/>
            <person name="Lipzen A."/>
            <person name="Lundell T."/>
            <person name="Morin E."/>
            <person name="Murat C."/>
            <person name="Sun H."/>
            <person name="Tunlid A."/>
            <person name="Henrissat B."/>
            <person name="Grigoriev I.V."/>
            <person name="Hibbett D.S."/>
            <person name="Martin F."/>
            <person name="Nordberg H.P."/>
            <person name="Cantor M.N."/>
            <person name="Hua S.X."/>
        </authorList>
    </citation>
    <scope>NUCLEOTIDE SEQUENCE [LARGE SCALE GENOMIC DNA]</scope>
    <source>
        <strain evidence="2 3">UH-Slu-Lm8-n1</strain>
    </source>
</reference>
<accession>A0A0C9ZXP8</accession>
<dbReference type="AlphaFoldDB" id="A0A0C9ZXP8"/>
<dbReference type="OrthoDB" id="99432at2759"/>
<sequence length="101" mass="11491">GATGYSADEVNRMLKEIGRCLPLGRKAWDAVTVTYNQWAWQNHMMERSTKAIRVKYDMICRMETPTGDGKLPEYVELACQTEDAITRKSGMIAIGDSEWDE</sequence>
<dbReference type="STRING" id="930992.A0A0C9ZXP8"/>
<organism evidence="2 3">
    <name type="scientific">Suillus luteus UH-Slu-Lm8-n1</name>
    <dbReference type="NCBI Taxonomy" id="930992"/>
    <lineage>
        <taxon>Eukaryota</taxon>
        <taxon>Fungi</taxon>
        <taxon>Dikarya</taxon>
        <taxon>Basidiomycota</taxon>
        <taxon>Agaricomycotina</taxon>
        <taxon>Agaricomycetes</taxon>
        <taxon>Agaricomycetidae</taxon>
        <taxon>Boletales</taxon>
        <taxon>Suillineae</taxon>
        <taxon>Suillaceae</taxon>
        <taxon>Suillus</taxon>
    </lineage>
</organism>
<dbReference type="PANTHER" id="PTHR34409:SF1">
    <property type="entry name" value="MYB-LIKE DOMAIN-CONTAINING PROTEIN"/>
    <property type="match status" value="1"/>
</dbReference>
<protein>
    <recommendedName>
        <fullName evidence="1">DUF6818 domain-containing protein</fullName>
    </recommendedName>
</protein>
<keyword evidence="3" id="KW-1185">Reference proteome</keyword>
<reference evidence="3" key="2">
    <citation type="submission" date="2015-01" db="EMBL/GenBank/DDBJ databases">
        <title>Evolutionary Origins and Diversification of the Mycorrhizal Mutualists.</title>
        <authorList>
            <consortium name="DOE Joint Genome Institute"/>
            <consortium name="Mycorrhizal Genomics Consortium"/>
            <person name="Kohler A."/>
            <person name="Kuo A."/>
            <person name="Nagy L.G."/>
            <person name="Floudas D."/>
            <person name="Copeland A."/>
            <person name="Barry K.W."/>
            <person name="Cichocki N."/>
            <person name="Veneault-Fourrey C."/>
            <person name="LaButti K."/>
            <person name="Lindquist E.A."/>
            <person name="Lipzen A."/>
            <person name="Lundell T."/>
            <person name="Morin E."/>
            <person name="Murat C."/>
            <person name="Riley R."/>
            <person name="Ohm R."/>
            <person name="Sun H."/>
            <person name="Tunlid A."/>
            <person name="Henrissat B."/>
            <person name="Grigoriev I.V."/>
            <person name="Hibbett D.S."/>
            <person name="Martin F."/>
        </authorList>
    </citation>
    <scope>NUCLEOTIDE SEQUENCE [LARGE SCALE GENOMIC DNA]</scope>
    <source>
        <strain evidence="3">UH-Slu-Lm8-n1</strain>
    </source>
</reference>
<dbReference type="Proteomes" id="UP000054485">
    <property type="component" value="Unassembled WGS sequence"/>
</dbReference>
<feature type="non-terminal residue" evidence="2">
    <location>
        <position position="1"/>
    </location>
</feature>
<evidence type="ECO:0000313" key="2">
    <source>
        <dbReference type="EMBL" id="KIK34261.1"/>
    </source>
</evidence>
<dbReference type="PANTHER" id="PTHR34409">
    <property type="entry name" value="SET DOMAIN-CONTAINING PROTEIN"/>
    <property type="match status" value="1"/>
</dbReference>
<dbReference type="HOGENOM" id="CLU_2298511_0_0_1"/>
<dbReference type="Pfam" id="PF20681">
    <property type="entry name" value="DUF6818"/>
    <property type="match status" value="1"/>
</dbReference>
<gene>
    <name evidence="2" type="ORF">CY34DRAFT_46611</name>
</gene>
<feature type="domain" description="DUF6818" evidence="1">
    <location>
        <begin position="22"/>
        <end position="97"/>
    </location>
</feature>
<feature type="non-terminal residue" evidence="2">
    <location>
        <position position="101"/>
    </location>
</feature>